<evidence type="ECO:0000313" key="3">
    <source>
        <dbReference type="Proteomes" id="UP001359559"/>
    </source>
</evidence>
<reference evidence="2 3" key="1">
    <citation type="submission" date="2024-01" db="EMBL/GenBank/DDBJ databases">
        <title>The genomes of 5 underutilized Papilionoideae crops provide insights into root nodulation and disease resistance.</title>
        <authorList>
            <person name="Yuan L."/>
        </authorList>
    </citation>
    <scope>NUCLEOTIDE SEQUENCE [LARGE SCALE GENOMIC DNA]</scope>
    <source>
        <strain evidence="2">LY-2023</strain>
        <tissue evidence="2">Leaf</tissue>
    </source>
</reference>
<protein>
    <submittedName>
        <fullName evidence="2">Uncharacterized protein</fullName>
    </submittedName>
</protein>
<dbReference type="EMBL" id="JAYKXN010000001">
    <property type="protein sequence ID" value="KAK7320082.1"/>
    <property type="molecule type" value="Genomic_DNA"/>
</dbReference>
<evidence type="ECO:0000313" key="2">
    <source>
        <dbReference type="EMBL" id="KAK7320082.1"/>
    </source>
</evidence>
<feature type="compositionally biased region" description="Polar residues" evidence="1">
    <location>
        <begin position="75"/>
        <end position="92"/>
    </location>
</feature>
<organism evidence="2 3">
    <name type="scientific">Clitoria ternatea</name>
    <name type="common">Butterfly pea</name>
    <dbReference type="NCBI Taxonomy" id="43366"/>
    <lineage>
        <taxon>Eukaryota</taxon>
        <taxon>Viridiplantae</taxon>
        <taxon>Streptophyta</taxon>
        <taxon>Embryophyta</taxon>
        <taxon>Tracheophyta</taxon>
        <taxon>Spermatophyta</taxon>
        <taxon>Magnoliopsida</taxon>
        <taxon>eudicotyledons</taxon>
        <taxon>Gunneridae</taxon>
        <taxon>Pentapetalae</taxon>
        <taxon>rosids</taxon>
        <taxon>fabids</taxon>
        <taxon>Fabales</taxon>
        <taxon>Fabaceae</taxon>
        <taxon>Papilionoideae</taxon>
        <taxon>50 kb inversion clade</taxon>
        <taxon>NPAAA clade</taxon>
        <taxon>indigoferoid/millettioid clade</taxon>
        <taxon>Phaseoleae</taxon>
        <taxon>Clitoria</taxon>
    </lineage>
</organism>
<dbReference type="Proteomes" id="UP001359559">
    <property type="component" value="Unassembled WGS sequence"/>
</dbReference>
<sequence>MHGGLEGKLLLHFRFNLRFGFGAERVTRLSETNGGRLSEALTRLSEFPYTHPGELLNALERGRQYASGPSFRLSELSSPKRNHSRVTSTNTRLSERPKQAKLLKQRRCRTKFLFVCLSKIDTELFCLVFARARPCPPERDSSNKHPS</sequence>
<accession>A0AAN9KMB5</accession>
<gene>
    <name evidence="2" type="ORF">RJT34_04813</name>
</gene>
<feature type="region of interest" description="Disordered" evidence="1">
    <location>
        <begin position="70"/>
        <end position="98"/>
    </location>
</feature>
<comment type="caution">
    <text evidence="2">The sequence shown here is derived from an EMBL/GenBank/DDBJ whole genome shotgun (WGS) entry which is preliminary data.</text>
</comment>
<evidence type="ECO:0000256" key="1">
    <source>
        <dbReference type="SAM" id="MobiDB-lite"/>
    </source>
</evidence>
<proteinExistence type="predicted"/>
<dbReference type="AlphaFoldDB" id="A0AAN9KMB5"/>
<name>A0AAN9KMB5_CLITE</name>
<keyword evidence="3" id="KW-1185">Reference proteome</keyword>